<organism evidence="1">
    <name type="scientific">Medicago truncatula</name>
    <name type="common">Barrel medic</name>
    <name type="synonym">Medicago tribuloides</name>
    <dbReference type="NCBI Taxonomy" id="3880"/>
    <lineage>
        <taxon>Eukaryota</taxon>
        <taxon>Viridiplantae</taxon>
        <taxon>Streptophyta</taxon>
        <taxon>Embryophyta</taxon>
        <taxon>Tracheophyta</taxon>
        <taxon>Spermatophyta</taxon>
        <taxon>Magnoliopsida</taxon>
        <taxon>eudicotyledons</taxon>
        <taxon>Gunneridae</taxon>
        <taxon>Pentapetalae</taxon>
        <taxon>rosids</taxon>
        <taxon>fabids</taxon>
        <taxon>Fabales</taxon>
        <taxon>Fabaceae</taxon>
        <taxon>Papilionoideae</taxon>
        <taxon>50 kb inversion clade</taxon>
        <taxon>NPAAA clade</taxon>
        <taxon>Hologalegina</taxon>
        <taxon>IRL clade</taxon>
        <taxon>Trifolieae</taxon>
        <taxon>Medicago</taxon>
    </lineage>
</organism>
<protein>
    <submittedName>
        <fullName evidence="1">Uncharacterized protein</fullName>
    </submittedName>
</protein>
<reference evidence="1" key="2">
    <citation type="submission" date="2007-03" db="EMBL/GenBank/DDBJ databases">
        <authorList>
            <consortium name="The International Medicago Genome Annotation Group"/>
        </authorList>
    </citation>
    <scope>NUCLEOTIDE SEQUENCE</scope>
</reference>
<reference evidence="1" key="1">
    <citation type="submission" date="2005-05" db="EMBL/GenBank/DDBJ databases">
        <authorList>
            <person name="Town C.D."/>
        </authorList>
    </citation>
    <scope>NUCLEOTIDE SEQUENCE</scope>
</reference>
<gene>
    <name evidence="1" type="ORF">MtrDRAFT_AC158502g28v2</name>
</gene>
<dbReference type="AlphaFoldDB" id="Q2HRF4"/>
<sequence>MVVLSPDSTSLRWCLHQQGSFAQEVEGGLERGCRPVCWSSKASECTSHWRDTDGELLCLLGSLLEGLCTVLKSHAEYTEPLGRHRLRYHYVGLKQNLLEDFSQRNGKGYNPNLSHYDCKLVGIDSRINNMCALLRTES</sequence>
<accession>Q2HRF4</accession>
<name>Q2HRF4_MEDTR</name>
<dbReference type="EMBL" id="AC158502">
    <property type="protein sequence ID" value="ABD33319.1"/>
    <property type="molecule type" value="Genomic_DNA"/>
</dbReference>
<evidence type="ECO:0000313" key="1">
    <source>
        <dbReference type="EMBL" id="ABD33319.1"/>
    </source>
</evidence>
<proteinExistence type="predicted"/>